<dbReference type="PANTHER" id="PTHR19959:SF119">
    <property type="entry name" value="FUNGAL LIPASE-LIKE DOMAIN-CONTAINING PROTEIN"/>
    <property type="match status" value="1"/>
</dbReference>
<gene>
    <name evidence="3" type="ORF">RDB_LOCUS30343</name>
</gene>
<evidence type="ECO:0000313" key="4">
    <source>
        <dbReference type="Proteomes" id="UP000663831"/>
    </source>
</evidence>
<evidence type="ECO:0000313" key="3">
    <source>
        <dbReference type="EMBL" id="CAE6419085.1"/>
    </source>
</evidence>
<comment type="caution">
    <text evidence="3">The sequence shown here is derived from an EMBL/GenBank/DDBJ whole genome shotgun (WGS) entry which is preliminary data.</text>
</comment>
<dbReference type="InterPro" id="IPR011990">
    <property type="entry name" value="TPR-like_helical_dom_sf"/>
</dbReference>
<evidence type="ECO:0000256" key="1">
    <source>
        <dbReference type="SAM" id="Coils"/>
    </source>
</evidence>
<keyword evidence="1" id="KW-0175">Coiled coil</keyword>
<sequence length="983" mass="109118">MPLLLACLGTIHDKRFDLRNELDDLEKAIEYRTITLTLTPDNNPGLSELLFALAAAHSKRFQRLGDQGDITKAIEYGNISVHLTPDDDSALASRLANLGVVHSIRFENVGELTDLEDSIQYTSRAVALTPDGDPKLPSILNNLGMSHRLRFQHLGGRNDIEKAFEYDTRALALTPDDHPNLPGVLQNLGITHKYWFEHTGELDDLENAIEYGSRALALTPDGHPHLSSVLENLGVFHSNRFERLGELSDLENAIEYQSRALTLTPDGHPGLPSTMANLGVFHTDRFRRLGELNDLENAIEYKSRALALTPEGHVELPGRFANLGVSYNDRFKRLGELSDLEDEIKYQSYALALTPDGHPDLPSRLGNLAVSHINRFEQLGEMYDLEQAINYEFRALALTPDTHPNASKLQFNHAGSHFRYYQRTKHPSHLQRSLDCFRTASQSVSGAPRDRFRIAQAWTCAAKYNPGSCIEAYQTAIDLLPGFIWLGATTNQRYEDMLVTEALATSAASAAIRFADCNLALEWLEHARCVVWNQSLMLRSPLDKLHSVDPYLSTQLQSVAERLHSAGSNPREFRALASASMTLEQAAQEHRRLAKQYDDLLVRIRQLPGFDDFLHPMKAKDLVRAVRTGPVVVITCYENNCDALLIFPGQDTVGHVPLPAFSADKAQQARQALEGSLRYKGIRERGVKVRQEPGQKDGMPSMLTTLWYDLVKPILDHLGYMNNDSAASLPHITWCPTGALSFLPLHAAGDYGQARSRVFDYVISSYTPTLTALLASSPDLSSNSCRILAIGQANTPGHSSLPGTARELKCVQKHAKNHTQYSQLIDSQATVPAVLDAMEQHDWVHLACHAHQNARDPTKSGFFLHEGTLDLAEINRRSFKGKGLAFLSACQTATGDDRLADEAVHLASGMLMAGYSSVIATMWSVHDEDAPLVADKVYAQLMQDRRIGNGEAGIALHNALAVLRERVGEQKFERWVPYIHIGS</sequence>
<proteinExistence type="predicted"/>
<feature type="domain" description="CHAT" evidence="2">
    <location>
        <begin position="703"/>
        <end position="983"/>
    </location>
</feature>
<accession>A0A8H2XC76</accession>
<dbReference type="Gene3D" id="1.25.40.10">
    <property type="entry name" value="Tetratricopeptide repeat domain"/>
    <property type="match status" value="3"/>
</dbReference>
<dbReference type="PANTHER" id="PTHR19959">
    <property type="entry name" value="KINESIN LIGHT CHAIN"/>
    <property type="match status" value="1"/>
</dbReference>
<feature type="coiled-coil region" evidence="1">
    <location>
        <begin position="576"/>
        <end position="603"/>
    </location>
</feature>
<dbReference type="SUPFAM" id="SSF81901">
    <property type="entry name" value="HCP-like"/>
    <property type="match status" value="1"/>
</dbReference>
<dbReference type="InterPro" id="IPR024983">
    <property type="entry name" value="CHAT_dom"/>
</dbReference>
<dbReference type="AlphaFoldDB" id="A0A8H2XC76"/>
<dbReference type="EMBL" id="CAJMWV010000888">
    <property type="protein sequence ID" value="CAE6419085.1"/>
    <property type="molecule type" value="Genomic_DNA"/>
</dbReference>
<dbReference type="Proteomes" id="UP000663831">
    <property type="component" value="Unassembled WGS sequence"/>
</dbReference>
<evidence type="ECO:0000259" key="2">
    <source>
        <dbReference type="Pfam" id="PF12770"/>
    </source>
</evidence>
<organism evidence="3 4">
    <name type="scientific">Rhizoctonia solani</name>
    <dbReference type="NCBI Taxonomy" id="456999"/>
    <lineage>
        <taxon>Eukaryota</taxon>
        <taxon>Fungi</taxon>
        <taxon>Dikarya</taxon>
        <taxon>Basidiomycota</taxon>
        <taxon>Agaricomycotina</taxon>
        <taxon>Agaricomycetes</taxon>
        <taxon>Cantharellales</taxon>
        <taxon>Ceratobasidiaceae</taxon>
        <taxon>Rhizoctonia</taxon>
    </lineage>
</organism>
<name>A0A8H2XC76_9AGAM</name>
<dbReference type="Pfam" id="PF12770">
    <property type="entry name" value="CHAT"/>
    <property type="match status" value="1"/>
</dbReference>
<protein>
    <recommendedName>
        <fullName evidence="2">CHAT domain-containing protein</fullName>
    </recommendedName>
</protein>
<reference evidence="3" key="1">
    <citation type="submission" date="2021-01" db="EMBL/GenBank/DDBJ databases">
        <authorList>
            <person name="Kaushik A."/>
        </authorList>
    </citation>
    <scope>NUCLEOTIDE SEQUENCE</scope>
    <source>
        <strain evidence="3">AG3-1AP</strain>
    </source>
</reference>